<keyword evidence="1" id="KW-0812">Transmembrane</keyword>
<protein>
    <submittedName>
        <fullName evidence="2">Uncharacterized protein</fullName>
    </submittedName>
</protein>
<reference evidence="2 3" key="1">
    <citation type="submission" date="2016-10" db="EMBL/GenBank/DDBJ databases">
        <authorList>
            <person name="Varghese N."/>
            <person name="Submissions S."/>
        </authorList>
    </citation>
    <scope>NUCLEOTIDE SEQUENCE [LARGE SCALE GENOMIC DNA]</scope>
    <source>
        <strain evidence="2 3">DSM 20219</strain>
    </source>
</reference>
<gene>
    <name evidence="2" type="ORF">SAMN04489748_1614</name>
</gene>
<keyword evidence="1" id="KW-1133">Transmembrane helix</keyword>
<dbReference type="AlphaFoldDB" id="A0AA45V8Z1"/>
<comment type="caution">
    <text evidence="2">The sequence shown here is derived from an EMBL/GenBank/DDBJ whole genome shotgun (WGS) entry which is preliminary data.</text>
</comment>
<organism evidence="2 3">
    <name type="scientific">Bifidobacterium longum</name>
    <dbReference type="NCBI Taxonomy" id="216816"/>
    <lineage>
        <taxon>Bacteria</taxon>
        <taxon>Bacillati</taxon>
        <taxon>Actinomycetota</taxon>
        <taxon>Actinomycetes</taxon>
        <taxon>Bifidobacteriales</taxon>
        <taxon>Bifidobacteriaceae</taxon>
        <taxon>Bifidobacterium</taxon>
    </lineage>
</organism>
<proteinExistence type="predicted"/>
<feature type="transmembrane region" description="Helical" evidence="1">
    <location>
        <begin position="201"/>
        <end position="221"/>
    </location>
</feature>
<dbReference type="EMBL" id="FNRW01000005">
    <property type="protein sequence ID" value="SEB63556.1"/>
    <property type="molecule type" value="Genomic_DNA"/>
</dbReference>
<keyword evidence="1" id="KW-0472">Membrane</keyword>
<feature type="transmembrane region" description="Helical" evidence="1">
    <location>
        <begin position="175"/>
        <end position="195"/>
    </location>
</feature>
<sequence>MGRMTRLIDYGAWASSRSDPSKRRTWPLRRAGWRFDRASGAWDGPDGERLTVSFLGFAILEREDADWEHPGTGYGTQWHGGRYGMPYARRVDGDWRPRVAVMLARNAVKVQDLMLSRPLTAVSAADARRLLVRCRRAADLYPPDDPDLFRRLMDGLEERTTRIGSYAMVEYRRGFAGPVLALAGGLLTPVGSFLLGSDPAGLAGIAALAAGLACSGLSSLIDGTERAGGA</sequence>
<evidence type="ECO:0000313" key="3">
    <source>
        <dbReference type="Proteomes" id="UP000182842"/>
    </source>
</evidence>
<accession>A0AA45V8Z1</accession>
<name>A0AA45V8Z1_BIFLN</name>
<evidence type="ECO:0000313" key="2">
    <source>
        <dbReference type="EMBL" id="SEB63556.1"/>
    </source>
</evidence>
<dbReference type="Proteomes" id="UP000182842">
    <property type="component" value="Unassembled WGS sequence"/>
</dbReference>
<evidence type="ECO:0000256" key="1">
    <source>
        <dbReference type="SAM" id="Phobius"/>
    </source>
</evidence>